<gene>
    <name evidence="1" type="ORF">JP36_09910</name>
</gene>
<name>A0A0A2XZZ8_9PAST</name>
<evidence type="ECO:0000313" key="2">
    <source>
        <dbReference type="Proteomes" id="UP000030539"/>
    </source>
</evidence>
<organism evidence="1 2">
    <name type="scientific">Gallibacterium genomosp. 1</name>
    <dbReference type="NCBI Taxonomy" id="155515"/>
    <lineage>
        <taxon>Bacteria</taxon>
        <taxon>Pseudomonadati</taxon>
        <taxon>Pseudomonadota</taxon>
        <taxon>Gammaproteobacteria</taxon>
        <taxon>Pasteurellales</taxon>
        <taxon>Pasteurellaceae</taxon>
        <taxon>Gallibacterium</taxon>
    </lineage>
</organism>
<accession>A0A0A2XZZ8</accession>
<reference evidence="1 2" key="1">
    <citation type="submission" date="2014-08" db="EMBL/GenBank/DDBJ databases">
        <title>Chaperone-usher fimbriae in a diverse selection of Gallibacterium genomes.</title>
        <authorList>
            <person name="Kudirkiene E."/>
            <person name="Bager R.J."/>
            <person name="Johnson T.J."/>
            <person name="Bojesen A.M."/>
        </authorList>
    </citation>
    <scope>NUCLEOTIDE SEQUENCE [LARGE SCALE GENOMIC DNA]</scope>
    <source>
        <strain evidence="1 2">CCM5974</strain>
    </source>
</reference>
<dbReference type="EMBL" id="JPXX01000029">
    <property type="protein sequence ID" value="KGQ36442.1"/>
    <property type="molecule type" value="Genomic_DNA"/>
</dbReference>
<dbReference type="Proteomes" id="UP000030539">
    <property type="component" value="Unassembled WGS sequence"/>
</dbReference>
<dbReference type="AlphaFoldDB" id="A0A0A2XZZ8"/>
<sequence>MNEHEIQRDKALLSAAAYTDFFDKSGQKIDFMDKNLLSDFQEKSKFESDDIKYFTTNFEVIHQQLETPRGFSAALIKDKRTGQLTLAIRGTQEPIDFVQDINLVNSGLAVDQLVDATNYLSKLMTPIGQKYHHLQVKYRMMGYQGVMLSSDKYLITVARDENGLGLISGNVDLSGHSLAHSIGISLSTIFTNIGTVSGFNGAGARLSENSKILKKIALLSGQQFDLDRGVAKATNYVGEGPRIIAGSLVYPQNGQMVVLKTGSSAHGIRTILDYFEYRNLYTSKVGSVTVNNAFELMKNTDLNRKSIIDSGKDIAFSSNALSFVTDREALNADAKRDGSVANTLNTARYYAALDGFRVSNYNESADPLSAYLNKTGGGGTALQNVAIRVNSASGWASKRLPIDPLVIDLNGDGIKLTRYTDTPILFDIDNDGGSLEQTGWFSATDGVLVRDLNNNGKIDNIAEMFSEYYGGKAGSQGESGEKRYMNGFEALQ</sequence>
<comment type="caution">
    <text evidence="1">The sequence shown here is derived from an EMBL/GenBank/DDBJ whole genome shotgun (WGS) entry which is preliminary data.</text>
</comment>
<dbReference type="eggNOG" id="COG2931">
    <property type="taxonomic scope" value="Bacteria"/>
</dbReference>
<dbReference type="STRING" id="155515.JP36_09910"/>
<protein>
    <submittedName>
        <fullName evidence="1">Uncharacterized protein</fullName>
    </submittedName>
</protein>
<proteinExistence type="predicted"/>
<dbReference type="PANTHER" id="PTHR39431">
    <property type="entry name" value="FRPA/C-RELATED PROTEIN"/>
    <property type="match status" value="1"/>
</dbReference>
<dbReference type="PANTHER" id="PTHR39431:SF1">
    <property type="entry name" value="FRPA_C-RELATED PROTEIN"/>
    <property type="match status" value="1"/>
</dbReference>
<evidence type="ECO:0000313" key="1">
    <source>
        <dbReference type="EMBL" id="KGQ36442.1"/>
    </source>
</evidence>
<dbReference type="RefSeq" id="WP_039174225.1">
    <property type="nucleotide sequence ID" value="NZ_JPXX01000029.1"/>
</dbReference>